<organism evidence="3 4">
    <name type="scientific">Actinocatenispora rupis</name>
    <dbReference type="NCBI Taxonomy" id="519421"/>
    <lineage>
        <taxon>Bacteria</taxon>
        <taxon>Bacillati</taxon>
        <taxon>Actinomycetota</taxon>
        <taxon>Actinomycetes</taxon>
        <taxon>Micromonosporales</taxon>
        <taxon>Micromonosporaceae</taxon>
        <taxon>Actinocatenispora</taxon>
    </lineage>
</organism>
<sequence>MLGVLVSVVDYRQVIDRLVDAAVRRRPLTVTALAVHGVMTAVHDRAYAGRLNGLDIVAPDGQPVRWALNLLHRAGVRDWVSGPDLVGRLLARAAADDLPVYLYGSTPDTVSALATRLRRRYAGLRVAGAEPSAFRTGGGVEVARLAGRIAGSGARIVLLGTGCPRQEVLASALAPRVALPVLAVGAAFDYHAGRLRPAPRWMQRYGLAWVARLWQEPRRLWRRYLLLGPGYLARLLAQRARVYRPAPVPAARAAPSSVPI</sequence>
<evidence type="ECO:0000313" key="3">
    <source>
        <dbReference type="EMBL" id="GID09476.1"/>
    </source>
</evidence>
<dbReference type="AlphaFoldDB" id="A0A8J3IT77"/>
<dbReference type="Proteomes" id="UP000612808">
    <property type="component" value="Unassembled WGS sequence"/>
</dbReference>
<dbReference type="GO" id="GO:0016758">
    <property type="term" value="F:hexosyltransferase activity"/>
    <property type="evidence" value="ECO:0007669"/>
    <property type="project" value="TreeGrafter"/>
</dbReference>
<reference evidence="3" key="1">
    <citation type="submission" date="2021-01" db="EMBL/GenBank/DDBJ databases">
        <title>Whole genome shotgun sequence of Actinocatenispora rupis NBRC 107355.</title>
        <authorList>
            <person name="Komaki H."/>
            <person name="Tamura T."/>
        </authorList>
    </citation>
    <scope>NUCLEOTIDE SEQUENCE</scope>
    <source>
        <strain evidence="3">NBRC 107355</strain>
    </source>
</reference>
<dbReference type="PANTHER" id="PTHR34136:SF1">
    <property type="entry name" value="UDP-N-ACETYL-D-MANNOSAMINURONIC ACID TRANSFERASE"/>
    <property type="match status" value="1"/>
</dbReference>
<gene>
    <name evidence="3" type="primary">wecG_1</name>
    <name evidence="3" type="ORF">Aru02nite_03650</name>
</gene>
<accession>A0A8J3IT77</accession>
<dbReference type="EMBL" id="BOMB01000001">
    <property type="protein sequence ID" value="GID09476.1"/>
    <property type="molecule type" value="Genomic_DNA"/>
</dbReference>
<keyword evidence="4" id="KW-1185">Reference proteome</keyword>
<comment type="caution">
    <text evidence="3">The sequence shown here is derived from an EMBL/GenBank/DDBJ whole genome shotgun (WGS) entry which is preliminary data.</text>
</comment>
<keyword evidence="2 3" id="KW-0808">Transferase</keyword>
<dbReference type="Pfam" id="PF03808">
    <property type="entry name" value="Glyco_tran_WecG"/>
    <property type="match status" value="1"/>
</dbReference>
<dbReference type="PANTHER" id="PTHR34136">
    <property type="match status" value="1"/>
</dbReference>
<protein>
    <submittedName>
        <fullName evidence="3">UDP-N-acetyl-D-mannosaminuronic acid transferase</fullName>
    </submittedName>
</protein>
<keyword evidence="1" id="KW-0328">Glycosyltransferase</keyword>
<name>A0A8J3IT77_9ACTN</name>
<dbReference type="CDD" id="cd06533">
    <property type="entry name" value="Glyco_transf_WecG_TagA"/>
    <property type="match status" value="1"/>
</dbReference>
<dbReference type="InterPro" id="IPR004629">
    <property type="entry name" value="WecG_TagA_CpsF"/>
</dbReference>
<evidence type="ECO:0000313" key="4">
    <source>
        <dbReference type="Proteomes" id="UP000612808"/>
    </source>
</evidence>
<evidence type="ECO:0000256" key="2">
    <source>
        <dbReference type="ARBA" id="ARBA00022679"/>
    </source>
</evidence>
<proteinExistence type="predicted"/>
<evidence type="ECO:0000256" key="1">
    <source>
        <dbReference type="ARBA" id="ARBA00022676"/>
    </source>
</evidence>
<dbReference type="NCBIfam" id="TIGR00696">
    <property type="entry name" value="wecG_tagA_cpsF"/>
    <property type="match status" value="1"/>
</dbReference>